<evidence type="ECO:0000313" key="7">
    <source>
        <dbReference type="EMBL" id="GMM35604.1"/>
    </source>
</evidence>
<keyword evidence="8" id="KW-1185">Reference proteome</keyword>
<dbReference type="GO" id="GO:0061630">
    <property type="term" value="F:ubiquitin protein ligase activity"/>
    <property type="evidence" value="ECO:0007669"/>
    <property type="project" value="InterPro"/>
</dbReference>
<reference evidence="7 8" key="1">
    <citation type="journal article" date="2023" name="Elife">
        <title>Identification of key yeast species and microbe-microbe interactions impacting larval growth of Drosophila in the wild.</title>
        <authorList>
            <person name="Mure A."/>
            <person name="Sugiura Y."/>
            <person name="Maeda R."/>
            <person name="Honda K."/>
            <person name="Sakurai N."/>
            <person name="Takahashi Y."/>
            <person name="Watada M."/>
            <person name="Katoh T."/>
            <person name="Gotoh A."/>
            <person name="Gotoh Y."/>
            <person name="Taniguchi I."/>
            <person name="Nakamura K."/>
            <person name="Hayashi T."/>
            <person name="Katayama T."/>
            <person name="Uemura T."/>
            <person name="Hattori Y."/>
        </authorList>
    </citation>
    <scope>NUCLEOTIDE SEQUENCE [LARGE SCALE GENOMIC DNA]</scope>
    <source>
        <strain evidence="7 8">SC-9</strain>
    </source>
</reference>
<dbReference type="PANTHER" id="PTHR14134">
    <property type="entry name" value="E3 UBIQUITIN-PROTEIN LIGASE RAD18"/>
    <property type="match status" value="1"/>
</dbReference>
<dbReference type="InterPro" id="IPR017907">
    <property type="entry name" value="Znf_RING_CS"/>
</dbReference>
<dbReference type="GO" id="GO:0003697">
    <property type="term" value="F:single-stranded DNA binding"/>
    <property type="evidence" value="ECO:0007669"/>
    <property type="project" value="InterPro"/>
</dbReference>
<dbReference type="GO" id="GO:0005634">
    <property type="term" value="C:nucleus"/>
    <property type="evidence" value="ECO:0007669"/>
    <property type="project" value="TreeGrafter"/>
</dbReference>
<dbReference type="GO" id="GO:0008270">
    <property type="term" value="F:zinc ion binding"/>
    <property type="evidence" value="ECO:0007669"/>
    <property type="project" value="UniProtKB-KW"/>
</dbReference>
<feature type="compositionally biased region" description="Low complexity" evidence="5">
    <location>
        <begin position="288"/>
        <end position="304"/>
    </location>
</feature>
<gene>
    <name evidence="7" type="ORF">DASC09_029290</name>
</gene>
<dbReference type="GeneID" id="90073583"/>
<evidence type="ECO:0000259" key="6">
    <source>
        <dbReference type="PROSITE" id="PS50089"/>
    </source>
</evidence>
<organism evidence="7 8">
    <name type="scientific">Saccharomycopsis crataegensis</name>
    <dbReference type="NCBI Taxonomy" id="43959"/>
    <lineage>
        <taxon>Eukaryota</taxon>
        <taxon>Fungi</taxon>
        <taxon>Dikarya</taxon>
        <taxon>Ascomycota</taxon>
        <taxon>Saccharomycotina</taxon>
        <taxon>Saccharomycetes</taxon>
        <taxon>Saccharomycopsidaceae</taxon>
        <taxon>Saccharomycopsis</taxon>
    </lineage>
</organism>
<sequence length="450" mass="51248">MNIPWEKTVFPEGCQLDSLVTCTICKEPFSAPVVSSICHHSYCSFCIRNSLSTKNSCPVCNVELLESQIVKVPVLEEITRWYTFNSSRLYALVKKLENPDPKDSTGDNAQPKDDEIKELVEVKFASELGPRKTSPSDDSLISPSSNSKYFYIPRKLTEQPDTKKQKPKRSRKTISGFITKKSTTSVPKKEIENQVVVISDNESVNENFSDGVVEISDYGSTSEYFGKKKEYHDVDGGGLKDDEKDKKIETLDEEKHDSLIVNNNDESNLLINSSNKKNSLQNFLKKTPSVLPSSSSVLSTTRDNSSSDDPGSKKLPKLNFSMLSVPKIKEKFKKYNIPTPTHNGNSKHHLAAYYNQYLVLWNSNLDSNYPISKAQISARLREWERIQNLDQHNQRLRQDFGEGNSTNNQQRKEYNRTGSRNWMNKYKDEFNELVRRAKESKARSKAGEVE</sequence>
<feature type="region of interest" description="Disordered" evidence="5">
    <location>
        <begin position="152"/>
        <end position="179"/>
    </location>
</feature>
<comment type="caution">
    <text evidence="7">The sequence shown here is derived from an EMBL/GenBank/DDBJ whole genome shotgun (WGS) entry which is preliminary data.</text>
</comment>
<dbReference type="GO" id="GO:0097505">
    <property type="term" value="C:Rad6-Rad18 complex"/>
    <property type="evidence" value="ECO:0007669"/>
    <property type="project" value="TreeGrafter"/>
</dbReference>
<feature type="domain" description="RING-type" evidence="6">
    <location>
        <begin position="22"/>
        <end position="61"/>
    </location>
</feature>
<evidence type="ECO:0000256" key="4">
    <source>
        <dbReference type="PROSITE-ProRule" id="PRU00175"/>
    </source>
</evidence>
<protein>
    <submittedName>
        <fullName evidence="7">E3 ubiquitin-protein ligase</fullName>
    </submittedName>
</protein>
<dbReference type="InterPro" id="IPR013083">
    <property type="entry name" value="Znf_RING/FYVE/PHD"/>
</dbReference>
<accession>A0AAV5QLJ8</accession>
<keyword evidence="2 4" id="KW-0863">Zinc-finger</keyword>
<dbReference type="InterPro" id="IPR001841">
    <property type="entry name" value="Znf_RING"/>
</dbReference>
<dbReference type="AlphaFoldDB" id="A0AAV5QLJ8"/>
<evidence type="ECO:0000256" key="1">
    <source>
        <dbReference type="ARBA" id="ARBA00022723"/>
    </source>
</evidence>
<evidence type="ECO:0000256" key="3">
    <source>
        <dbReference type="ARBA" id="ARBA00022833"/>
    </source>
</evidence>
<dbReference type="InterPro" id="IPR039577">
    <property type="entry name" value="Rad18"/>
</dbReference>
<proteinExistence type="predicted"/>
<dbReference type="PANTHER" id="PTHR14134:SF2">
    <property type="entry name" value="E3 UBIQUITIN-PROTEIN LIGASE RAD18"/>
    <property type="match status" value="1"/>
</dbReference>
<dbReference type="SMART" id="SM00184">
    <property type="entry name" value="RING"/>
    <property type="match status" value="1"/>
</dbReference>
<dbReference type="PROSITE" id="PS00518">
    <property type="entry name" value="ZF_RING_1"/>
    <property type="match status" value="1"/>
</dbReference>
<dbReference type="Gene3D" id="3.30.40.10">
    <property type="entry name" value="Zinc/RING finger domain, C3HC4 (zinc finger)"/>
    <property type="match status" value="1"/>
</dbReference>
<dbReference type="GO" id="GO:0006513">
    <property type="term" value="P:protein monoubiquitination"/>
    <property type="evidence" value="ECO:0007669"/>
    <property type="project" value="InterPro"/>
</dbReference>
<dbReference type="RefSeq" id="XP_064852604.1">
    <property type="nucleotide sequence ID" value="XM_064996532.1"/>
</dbReference>
<dbReference type="Proteomes" id="UP001360560">
    <property type="component" value="Unassembled WGS sequence"/>
</dbReference>
<evidence type="ECO:0000256" key="2">
    <source>
        <dbReference type="ARBA" id="ARBA00022771"/>
    </source>
</evidence>
<evidence type="ECO:0000313" key="8">
    <source>
        <dbReference type="Proteomes" id="UP001360560"/>
    </source>
</evidence>
<dbReference type="EMBL" id="BTFZ01000010">
    <property type="protein sequence ID" value="GMM35604.1"/>
    <property type="molecule type" value="Genomic_DNA"/>
</dbReference>
<dbReference type="Pfam" id="PF13923">
    <property type="entry name" value="zf-C3HC4_2"/>
    <property type="match status" value="1"/>
</dbReference>
<feature type="region of interest" description="Disordered" evidence="5">
    <location>
        <begin position="288"/>
        <end position="317"/>
    </location>
</feature>
<keyword evidence="1" id="KW-0479">Metal-binding</keyword>
<evidence type="ECO:0000256" key="5">
    <source>
        <dbReference type="SAM" id="MobiDB-lite"/>
    </source>
</evidence>
<feature type="compositionally biased region" description="Basic and acidic residues" evidence="5">
    <location>
        <begin position="155"/>
        <end position="164"/>
    </location>
</feature>
<dbReference type="PROSITE" id="PS50089">
    <property type="entry name" value="ZF_RING_2"/>
    <property type="match status" value="1"/>
</dbReference>
<name>A0AAV5QLJ8_9ASCO</name>
<dbReference type="GO" id="GO:0006301">
    <property type="term" value="P:DNA damage tolerance"/>
    <property type="evidence" value="ECO:0007669"/>
    <property type="project" value="InterPro"/>
</dbReference>
<keyword evidence="3" id="KW-0862">Zinc</keyword>
<dbReference type="SUPFAM" id="SSF57850">
    <property type="entry name" value="RING/U-box"/>
    <property type="match status" value="1"/>
</dbReference>
<feature type="region of interest" description="Disordered" evidence="5">
    <location>
        <begin position="397"/>
        <end position="420"/>
    </location>
</feature>